<dbReference type="AlphaFoldDB" id="A0A2T7G139"/>
<dbReference type="SMART" id="SM00342">
    <property type="entry name" value="HTH_ARAC"/>
    <property type="match status" value="1"/>
</dbReference>
<dbReference type="GO" id="GO:0003700">
    <property type="term" value="F:DNA-binding transcription factor activity"/>
    <property type="evidence" value="ECO:0007669"/>
    <property type="project" value="InterPro"/>
</dbReference>
<proteinExistence type="predicted"/>
<gene>
    <name evidence="5" type="ORF">DC363_01215</name>
</gene>
<dbReference type="PANTHER" id="PTHR43130">
    <property type="entry name" value="ARAC-FAMILY TRANSCRIPTIONAL REGULATOR"/>
    <property type="match status" value="1"/>
</dbReference>
<dbReference type="InterPro" id="IPR018062">
    <property type="entry name" value="HTH_AraC-typ_CS"/>
</dbReference>
<organism evidence="5 6">
    <name type="scientific">Thalassorhabdomicrobium marinisediminis</name>
    <dbReference type="NCBI Taxonomy" id="2170577"/>
    <lineage>
        <taxon>Bacteria</taxon>
        <taxon>Pseudomonadati</taxon>
        <taxon>Pseudomonadota</taxon>
        <taxon>Alphaproteobacteria</taxon>
        <taxon>Rhodobacterales</taxon>
        <taxon>Paracoccaceae</taxon>
        <taxon>Thalassorhabdomicrobium</taxon>
    </lineage>
</organism>
<keyword evidence="6" id="KW-1185">Reference proteome</keyword>
<dbReference type="PANTHER" id="PTHR43130:SF3">
    <property type="entry name" value="HTH-TYPE TRANSCRIPTIONAL REGULATOR RV1931C"/>
    <property type="match status" value="1"/>
</dbReference>
<evidence type="ECO:0000256" key="2">
    <source>
        <dbReference type="ARBA" id="ARBA00023125"/>
    </source>
</evidence>
<sequence length="333" mass="36999">MQRPDLVPSGAFSFPIDTPKPTRWFSFLLLPEFTLLAFSAALDPLRIANQLAQKPLYGWQVLSETGAPVASSTGIDLAVHGSLDQLQDSDYLFVCSGNNGTRVASDAVLSRLRRHHRFGGALGGICTGASTLARIGVLEGKEFTLHWENQPGFTETFPHLTPTRHRFERDGDLLTCGGGVASTEMMLSLIAEDYGQDFALAVSDMCLNRPDVSQTGEQRSSIAKAINSRNPRILAILRLMYQNIEEPLSLDELAEHAHVSRRQMERLFIQLMGEPPARIYRNIRLDRGRALLMETDLKVSEVAMAAGFNSNNVFTRHFKARFGESPYGHRRKA</sequence>
<dbReference type="InterPro" id="IPR009057">
    <property type="entry name" value="Homeodomain-like_sf"/>
</dbReference>
<dbReference type="EMBL" id="QCYG01000001">
    <property type="protein sequence ID" value="PVA08146.1"/>
    <property type="molecule type" value="Genomic_DNA"/>
</dbReference>
<evidence type="ECO:0000256" key="1">
    <source>
        <dbReference type="ARBA" id="ARBA00023015"/>
    </source>
</evidence>
<keyword evidence="1" id="KW-0805">Transcription regulation</keyword>
<reference evidence="5 6" key="1">
    <citation type="submission" date="2018-04" db="EMBL/GenBank/DDBJ databases">
        <title>Pelagivirga bohaiensis gen. nov., sp. nov., a bacterium isolated from the Bohai Sea.</title>
        <authorList>
            <person name="Ji X."/>
        </authorList>
    </citation>
    <scope>NUCLEOTIDE SEQUENCE [LARGE SCALE GENOMIC DNA]</scope>
    <source>
        <strain evidence="5 6">BH-SD16</strain>
    </source>
</reference>
<dbReference type="Pfam" id="PF01965">
    <property type="entry name" value="DJ-1_PfpI"/>
    <property type="match status" value="1"/>
</dbReference>
<feature type="domain" description="HTH araC/xylS-type" evidence="4">
    <location>
        <begin position="234"/>
        <end position="332"/>
    </location>
</feature>
<dbReference type="OrthoDB" id="9793400at2"/>
<protein>
    <submittedName>
        <fullName evidence="5">GlxA family transcriptional regulator</fullName>
    </submittedName>
</protein>
<name>A0A2T7G139_9RHOB</name>
<accession>A0A2T7G139</accession>
<dbReference type="InterPro" id="IPR052158">
    <property type="entry name" value="INH-QAR"/>
</dbReference>
<dbReference type="Proteomes" id="UP000244817">
    <property type="component" value="Unassembled WGS sequence"/>
</dbReference>
<dbReference type="PROSITE" id="PS01124">
    <property type="entry name" value="HTH_ARAC_FAMILY_2"/>
    <property type="match status" value="1"/>
</dbReference>
<dbReference type="SUPFAM" id="SSF46689">
    <property type="entry name" value="Homeodomain-like"/>
    <property type="match status" value="2"/>
</dbReference>
<evidence type="ECO:0000256" key="3">
    <source>
        <dbReference type="ARBA" id="ARBA00023163"/>
    </source>
</evidence>
<dbReference type="SUPFAM" id="SSF52317">
    <property type="entry name" value="Class I glutamine amidotransferase-like"/>
    <property type="match status" value="1"/>
</dbReference>
<evidence type="ECO:0000259" key="4">
    <source>
        <dbReference type="PROSITE" id="PS01124"/>
    </source>
</evidence>
<comment type="caution">
    <text evidence="5">The sequence shown here is derived from an EMBL/GenBank/DDBJ whole genome shotgun (WGS) entry which is preliminary data.</text>
</comment>
<dbReference type="InterPro" id="IPR029062">
    <property type="entry name" value="Class_I_gatase-like"/>
</dbReference>
<dbReference type="PROSITE" id="PS00041">
    <property type="entry name" value="HTH_ARAC_FAMILY_1"/>
    <property type="match status" value="1"/>
</dbReference>
<dbReference type="InterPro" id="IPR018060">
    <property type="entry name" value="HTH_AraC"/>
</dbReference>
<evidence type="ECO:0000313" key="6">
    <source>
        <dbReference type="Proteomes" id="UP000244817"/>
    </source>
</evidence>
<keyword evidence="2" id="KW-0238">DNA-binding</keyword>
<dbReference type="InterPro" id="IPR002818">
    <property type="entry name" value="DJ-1/PfpI"/>
</dbReference>
<keyword evidence="3" id="KW-0804">Transcription</keyword>
<dbReference type="Gene3D" id="1.10.10.60">
    <property type="entry name" value="Homeodomain-like"/>
    <property type="match status" value="1"/>
</dbReference>
<dbReference type="Gene3D" id="3.40.50.880">
    <property type="match status" value="1"/>
</dbReference>
<dbReference type="Pfam" id="PF12833">
    <property type="entry name" value="HTH_18"/>
    <property type="match status" value="1"/>
</dbReference>
<dbReference type="CDD" id="cd03136">
    <property type="entry name" value="GATase1_AraC_ArgR_like"/>
    <property type="match status" value="1"/>
</dbReference>
<evidence type="ECO:0000313" key="5">
    <source>
        <dbReference type="EMBL" id="PVA08146.1"/>
    </source>
</evidence>
<dbReference type="GO" id="GO:0043565">
    <property type="term" value="F:sequence-specific DNA binding"/>
    <property type="evidence" value="ECO:0007669"/>
    <property type="project" value="InterPro"/>
</dbReference>